<evidence type="ECO:0000256" key="2">
    <source>
        <dbReference type="ARBA" id="ARBA00022723"/>
    </source>
</evidence>
<keyword evidence="6 9" id="KW-0238">DNA-binding</keyword>
<keyword evidence="5 10" id="KW-0440">LIM domain</keyword>
<dbReference type="SUPFAM" id="SSF46689">
    <property type="entry name" value="Homeodomain-like"/>
    <property type="match status" value="1"/>
</dbReference>
<feature type="region of interest" description="Disordered" evidence="12">
    <location>
        <begin position="130"/>
        <end position="192"/>
    </location>
</feature>
<feature type="domain" description="LIM zinc-binding" evidence="13">
    <location>
        <begin position="1"/>
        <end position="51"/>
    </location>
</feature>
<dbReference type="InterPro" id="IPR050453">
    <property type="entry name" value="LIM_Homeobox_TF"/>
</dbReference>
<evidence type="ECO:0000313" key="16">
    <source>
        <dbReference type="Proteomes" id="UP000663879"/>
    </source>
</evidence>
<comment type="subcellular location">
    <subcellularLocation>
        <location evidence="1 9 11">Nucleus</location>
    </subcellularLocation>
</comment>
<dbReference type="PANTHER" id="PTHR24208">
    <property type="entry name" value="LIM/HOMEOBOX PROTEIN LHX"/>
    <property type="match status" value="1"/>
</dbReference>
<evidence type="ECO:0000256" key="9">
    <source>
        <dbReference type="PROSITE-ProRule" id="PRU00108"/>
    </source>
</evidence>
<name>A0A813X3S8_9BILA</name>
<dbReference type="InterPro" id="IPR009057">
    <property type="entry name" value="Homeodomain-like_sf"/>
</dbReference>
<dbReference type="Gene3D" id="1.10.10.60">
    <property type="entry name" value="Homeodomain-like"/>
    <property type="match status" value="1"/>
</dbReference>
<evidence type="ECO:0000256" key="1">
    <source>
        <dbReference type="ARBA" id="ARBA00004123"/>
    </source>
</evidence>
<dbReference type="PROSITE" id="PS00478">
    <property type="entry name" value="LIM_DOMAIN_1"/>
    <property type="match status" value="1"/>
</dbReference>
<keyword evidence="4 10" id="KW-0862">Zinc</keyword>
<dbReference type="GO" id="GO:0030182">
    <property type="term" value="P:neuron differentiation"/>
    <property type="evidence" value="ECO:0007669"/>
    <property type="project" value="TreeGrafter"/>
</dbReference>
<dbReference type="Pfam" id="PF00046">
    <property type="entry name" value="Homeodomain"/>
    <property type="match status" value="1"/>
</dbReference>
<evidence type="ECO:0000256" key="10">
    <source>
        <dbReference type="PROSITE-ProRule" id="PRU00125"/>
    </source>
</evidence>
<evidence type="ECO:0000256" key="7">
    <source>
        <dbReference type="ARBA" id="ARBA00023155"/>
    </source>
</evidence>
<feature type="compositionally biased region" description="Low complexity" evidence="12">
    <location>
        <begin position="141"/>
        <end position="153"/>
    </location>
</feature>
<dbReference type="EMBL" id="CAJNOC010001375">
    <property type="protein sequence ID" value="CAF0859401.1"/>
    <property type="molecule type" value="Genomic_DNA"/>
</dbReference>
<dbReference type="GO" id="GO:0000981">
    <property type="term" value="F:DNA-binding transcription factor activity, RNA polymerase II-specific"/>
    <property type="evidence" value="ECO:0007669"/>
    <property type="project" value="InterPro"/>
</dbReference>
<dbReference type="PROSITE" id="PS50023">
    <property type="entry name" value="LIM_DOMAIN_2"/>
    <property type="match status" value="2"/>
</dbReference>
<keyword evidence="3" id="KW-0677">Repeat</keyword>
<feature type="domain" description="LIM zinc-binding" evidence="13">
    <location>
        <begin position="53"/>
        <end position="116"/>
    </location>
</feature>
<evidence type="ECO:0000259" key="14">
    <source>
        <dbReference type="PROSITE" id="PS50071"/>
    </source>
</evidence>
<dbReference type="SMART" id="SM00389">
    <property type="entry name" value="HOX"/>
    <property type="match status" value="1"/>
</dbReference>
<evidence type="ECO:0000256" key="12">
    <source>
        <dbReference type="SAM" id="MobiDB-lite"/>
    </source>
</evidence>
<keyword evidence="7 9" id="KW-0371">Homeobox</keyword>
<organism evidence="15 16">
    <name type="scientific">Brachionus calyciflorus</name>
    <dbReference type="NCBI Taxonomy" id="104777"/>
    <lineage>
        <taxon>Eukaryota</taxon>
        <taxon>Metazoa</taxon>
        <taxon>Spiralia</taxon>
        <taxon>Gnathifera</taxon>
        <taxon>Rotifera</taxon>
        <taxon>Eurotatoria</taxon>
        <taxon>Monogononta</taxon>
        <taxon>Pseudotrocha</taxon>
        <taxon>Ploima</taxon>
        <taxon>Brachionidae</taxon>
        <taxon>Brachionus</taxon>
    </lineage>
</organism>
<dbReference type="OrthoDB" id="9990008at2759"/>
<protein>
    <submittedName>
        <fullName evidence="15">Uncharacterized protein</fullName>
    </submittedName>
</protein>
<evidence type="ECO:0000256" key="3">
    <source>
        <dbReference type="ARBA" id="ARBA00022737"/>
    </source>
</evidence>
<dbReference type="Proteomes" id="UP000663879">
    <property type="component" value="Unassembled WGS sequence"/>
</dbReference>
<dbReference type="InterPro" id="IPR001356">
    <property type="entry name" value="HD"/>
</dbReference>
<feature type="domain" description="Homeobox" evidence="14">
    <location>
        <begin position="185"/>
        <end position="245"/>
    </location>
</feature>
<evidence type="ECO:0000256" key="5">
    <source>
        <dbReference type="ARBA" id="ARBA00023038"/>
    </source>
</evidence>
<dbReference type="InterPro" id="IPR017970">
    <property type="entry name" value="Homeobox_CS"/>
</dbReference>
<dbReference type="Gene3D" id="2.10.110.10">
    <property type="entry name" value="Cysteine Rich Protein"/>
    <property type="match status" value="2"/>
</dbReference>
<feature type="compositionally biased region" description="Acidic residues" evidence="12">
    <location>
        <begin position="284"/>
        <end position="296"/>
    </location>
</feature>
<dbReference type="InterPro" id="IPR001781">
    <property type="entry name" value="Znf_LIM"/>
</dbReference>
<dbReference type="SMART" id="SM00132">
    <property type="entry name" value="LIM"/>
    <property type="match status" value="2"/>
</dbReference>
<dbReference type="AlphaFoldDB" id="A0A813X3S8"/>
<evidence type="ECO:0000256" key="11">
    <source>
        <dbReference type="RuleBase" id="RU000682"/>
    </source>
</evidence>
<dbReference type="CDD" id="cd00086">
    <property type="entry name" value="homeodomain"/>
    <property type="match status" value="1"/>
</dbReference>
<dbReference type="GO" id="GO:0046872">
    <property type="term" value="F:metal ion binding"/>
    <property type="evidence" value="ECO:0007669"/>
    <property type="project" value="UniProtKB-KW"/>
</dbReference>
<dbReference type="GO" id="GO:0005634">
    <property type="term" value="C:nucleus"/>
    <property type="evidence" value="ECO:0007669"/>
    <property type="project" value="UniProtKB-SubCell"/>
</dbReference>
<evidence type="ECO:0000256" key="8">
    <source>
        <dbReference type="ARBA" id="ARBA00023242"/>
    </source>
</evidence>
<dbReference type="FunFam" id="1.10.10.60:FF:000027">
    <property type="entry name" value="LIM/homeobox protein Lhx9"/>
    <property type="match status" value="1"/>
</dbReference>
<accession>A0A813X3S8</accession>
<feature type="compositionally biased region" description="Low complexity" evidence="12">
    <location>
        <begin position="168"/>
        <end position="184"/>
    </location>
</feature>
<keyword evidence="8 9" id="KW-0539">Nucleus</keyword>
<feature type="region of interest" description="Disordered" evidence="12">
    <location>
        <begin position="276"/>
        <end position="296"/>
    </location>
</feature>
<dbReference type="Pfam" id="PF00412">
    <property type="entry name" value="LIM"/>
    <property type="match status" value="2"/>
</dbReference>
<comment type="caution">
    <text evidence="15">The sequence shown here is derived from an EMBL/GenBank/DDBJ whole genome shotgun (WGS) entry which is preliminary data.</text>
</comment>
<evidence type="ECO:0000256" key="4">
    <source>
        <dbReference type="ARBA" id="ARBA00022833"/>
    </source>
</evidence>
<reference evidence="15" key="1">
    <citation type="submission" date="2021-02" db="EMBL/GenBank/DDBJ databases">
        <authorList>
            <person name="Nowell W R."/>
        </authorList>
    </citation>
    <scope>NUCLEOTIDE SEQUENCE</scope>
    <source>
        <strain evidence="15">Ploen Becks lab</strain>
    </source>
</reference>
<keyword evidence="2 10" id="KW-0479">Metal-binding</keyword>
<dbReference type="GO" id="GO:0000977">
    <property type="term" value="F:RNA polymerase II transcription regulatory region sequence-specific DNA binding"/>
    <property type="evidence" value="ECO:0007669"/>
    <property type="project" value="TreeGrafter"/>
</dbReference>
<dbReference type="PANTHER" id="PTHR24208:SF168">
    <property type="entry name" value="PROTEIN APTEROUS"/>
    <property type="match status" value="1"/>
</dbReference>
<feature type="DNA-binding region" description="Homeobox" evidence="9">
    <location>
        <begin position="187"/>
        <end position="246"/>
    </location>
</feature>
<proteinExistence type="predicted"/>
<evidence type="ECO:0000313" key="15">
    <source>
        <dbReference type="EMBL" id="CAF0859401.1"/>
    </source>
</evidence>
<evidence type="ECO:0000256" key="6">
    <source>
        <dbReference type="ARBA" id="ARBA00023125"/>
    </source>
</evidence>
<dbReference type="SUPFAM" id="SSF57716">
    <property type="entry name" value="Glucocorticoid receptor-like (DNA-binding domain)"/>
    <property type="match status" value="1"/>
</dbReference>
<keyword evidence="16" id="KW-1185">Reference proteome</keyword>
<dbReference type="PROSITE" id="PS50071">
    <property type="entry name" value="HOMEOBOX_2"/>
    <property type="match status" value="1"/>
</dbReference>
<feature type="compositionally biased region" description="Polar residues" evidence="12">
    <location>
        <begin position="154"/>
        <end position="167"/>
    </location>
</feature>
<sequence length="343" mass="39652">MYFLIVGSKLSIHLECLKCSVCLQKLEMQSKCFVKNGRFFCQDHYPTSTDTEPNCANCKLRLMPSDYVIRSNTDRLYHLNCFKCTKCTRQIEPGTKYGLVNDLIYCSHHYFNQDDTWLINTDMNNNNNNNNSSDGFRYDQSFSSSSGDSSPLSFNPQLKSLENRSNLSTNTSVKINTTTSTNSSSRKKRLRTSFKHQQLRIMKAHFQINQNPDSKDLKELSERTGLQKRVLQVWFQNSRAKQRKSSNGSFVSLGGILSKQNESSIQMINKSSMNFLSNQNEDTNFSDENDDSNDDENLEYEIDDELNESTSKSMDENYATSEQAQYFQNNQPQQQMLDFYNCF</sequence>
<dbReference type="PROSITE" id="PS00027">
    <property type="entry name" value="HOMEOBOX_1"/>
    <property type="match status" value="1"/>
</dbReference>
<gene>
    <name evidence="15" type="ORF">OXX778_LOCUS9360</name>
</gene>
<evidence type="ECO:0000259" key="13">
    <source>
        <dbReference type="PROSITE" id="PS50023"/>
    </source>
</evidence>